<sequence>MGISMILVYEKATKRANNDQSVYDYYQEHGAFPLPEAEEEGNEEAAPVLVQIAPLNDMEFVVEEDLEEEDPKEDPEEDPEEFNDPPQNEAD</sequence>
<keyword evidence="2" id="KW-1185">Reference proteome</keyword>
<name>A0ACC0MP97_RHOML</name>
<dbReference type="EMBL" id="CM046395">
    <property type="protein sequence ID" value="KAI8542755.1"/>
    <property type="molecule type" value="Genomic_DNA"/>
</dbReference>
<organism evidence="1 2">
    <name type="scientific">Rhododendron molle</name>
    <name type="common">Chinese azalea</name>
    <name type="synonym">Azalea mollis</name>
    <dbReference type="NCBI Taxonomy" id="49168"/>
    <lineage>
        <taxon>Eukaryota</taxon>
        <taxon>Viridiplantae</taxon>
        <taxon>Streptophyta</taxon>
        <taxon>Embryophyta</taxon>
        <taxon>Tracheophyta</taxon>
        <taxon>Spermatophyta</taxon>
        <taxon>Magnoliopsida</taxon>
        <taxon>eudicotyledons</taxon>
        <taxon>Gunneridae</taxon>
        <taxon>Pentapetalae</taxon>
        <taxon>asterids</taxon>
        <taxon>Ericales</taxon>
        <taxon>Ericaceae</taxon>
        <taxon>Ericoideae</taxon>
        <taxon>Rhodoreae</taxon>
        <taxon>Rhododendron</taxon>
    </lineage>
</organism>
<proteinExistence type="predicted"/>
<gene>
    <name evidence="1" type="ORF">RHMOL_Rhmol08G0164200</name>
</gene>
<accession>A0ACC0MP97</accession>
<evidence type="ECO:0000313" key="2">
    <source>
        <dbReference type="Proteomes" id="UP001062846"/>
    </source>
</evidence>
<protein>
    <submittedName>
        <fullName evidence="1">Uncharacterized protein</fullName>
    </submittedName>
</protein>
<reference evidence="1" key="1">
    <citation type="submission" date="2022-02" db="EMBL/GenBank/DDBJ databases">
        <title>Plant Genome Project.</title>
        <authorList>
            <person name="Zhang R.-G."/>
        </authorList>
    </citation>
    <scope>NUCLEOTIDE SEQUENCE</scope>
    <source>
        <strain evidence="1">AT1</strain>
    </source>
</reference>
<dbReference type="Proteomes" id="UP001062846">
    <property type="component" value="Chromosome 8"/>
</dbReference>
<comment type="caution">
    <text evidence="1">The sequence shown here is derived from an EMBL/GenBank/DDBJ whole genome shotgun (WGS) entry which is preliminary data.</text>
</comment>
<evidence type="ECO:0000313" key="1">
    <source>
        <dbReference type="EMBL" id="KAI8542755.1"/>
    </source>
</evidence>